<protein>
    <recommendedName>
        <fullName evidence="1">Putative restriction endonuclease domain-containing protein</fullName>
    </recommendedName>
</protein>
<dbReference type="InterPro" id="IPR012296">
    <property type="entry name" value="Nuclease_put_TT1808"/>
</dbReference>
<dbReference type="CDD" id="cd06260">
    <property type="entry name" value="DUF820-like"/>
    <property type="match status" value="1"/>
</dbReference>
<dbReference type="InterPro" id="IPR008538">
    <property type="entry name" value="Uma2"/>
</dbReference>
<gene>
    <name evidence="2" type="ORF">ENSA7_33960</name>
</gene>
<sequence>MTLEDYLTFDRGADGKHELWDGCAYAMTGASLAHNRLVRNLIVSLSGALGGRDCEVLPSDLRVRIPEQERYLYPDLSVVCGPPELEDEQADTLLNPRVVIEVLSGSTEAFDRGQKFEAYRAIPTLNEYVLVSQDAARVDHFARDDQRGVWTLRPYSGADTLEFPTLAVSIPLAQIYAGVLAA</sequence>
<dbReference type="SUPFAM" id="SSF52980">
    <property type="entry name" value="Restriction endonuclease-like"/>
    <property type="match status" value="1"/>
</dbReference>
<dbReference type="InterPro" id="IPR011335">
    <property type="entry name" value="Restrct_endonuc-II-like"/>
</dbReference>
<dbReference type="Proteomes" id="UP000238823">
    <property type="component" value="Unassembled WGS sequence"/>
</dbReference>
<dbReference type="AlphaFoldDB" id="A0A2S9YP55"/>
<comment type="caution">
    <text evidence="2">The sequence shown here is derived from an EMBL/GenBank/DDBJ whole genome shotgun (WGS) entry which is preliminary data.</text>
</comment>
<name>A0A2S9YP55_9BACT</name>
<dbReference type="Pfam" id="PF05685">
    <property type="entry name" value="Uma2"/>
    <property type="match status" value="1"/>
</dbReference>
<proteinExistence type="predicted"/>
<dbReference type="Gene3D" id="3.90.1570.10">
    <property type="entry name" value="tt1808, chain A"/>
    <property type="match status" value="1"/>
</dbReference>
<dbReference type="EMBL" id="PVNL01000064">
    <property type="protein sequence ID" value="PRQ06858.1"/>
    <property type="molecule type" value="Genomic_DNA"/>
</dbReference>
<organism evidence="2 3">
    <name type="scientific">Enhygromyxa salina</name>
    <dbReference type="NCBI Taxonomy" id="215803"/>
    <lineage>
        <taxon>Bacteria</taxon>
        <taxon>Pseudomonadati</taxon>
        <taxon>Myxococcota</taxon>
        <taxon>Polyangia</taxon>
        <taxon>Nannocystales</taxon>
        <taxon>Nannocystaceae</taxon>
        <taxon>Enhygromyxa</taxon>
    </lineage>
</organism>
<evidence type="ECO:0000313" key="2">
    <source>
        <dbReference type="EMBL" id="PRQ06858.1"/>
    </source>
</evidence>
<evidence type="ECO:0000259" key="1">
    <source>
        <dbReference type="Pfam" id="PF05685"/>
    </source>
</evidence>
<accession>A0A2S9YP55</accession>
<reference evidence="2 3" key="1">
    <citation type="submission" date="2018-03" db="EMBL/GenBank/DDBJ databases">
        <title>Draft Genome Sequences of the Obligatory Marine Myxobacteria Enhygromyxa salina SWB007.</title>
        <authorList>
            <person name="Poehlein A."/>
            <person name="Moghaddam J.A."/>
            <person name="Harms H."/>
            <person name="Alanjari M."/>
            <person name="Koenig G.M."/>
            <person name="Daniel R."/>
            <person name="Schaeberle T.F."/>
        </authorList>
    </citation>
    <scope>NUCLEOTIDE SEQUENCE [LARGE SCALE GENOMIC DNA]</scope>
    <source>
        <strain evidence="2 3">SWB007</strain>
    </source>
</reference>
<dbReference type="PANTHER" id="PTHR36558:SF1">
    <property type="entry name" value="RESTRICTION ENDONUCLEASE DOMAIN-CONTAINING PROTEIN-RELATED"/>
    <property type="match status" value="1"/>
</dbReference>
<evidence type="ECO:0000313" key="3">
    <source>
        <dbReference type="Proteomes" id="UP000238823"/>
    </source>
</evidence>
<feature type="domain" description="Putative restriction endonuclease" evidence="1">
    <location>
        <begin position="3"/>
        <end position="166"/>
    </location>
</feature>
<dbReference type="PANTHER" id="PTHR36558">
    <property type="entry name" value="GLR1098 PROTEIN"/>
    <property type="match status" value="1"/>
</dbReference>